<organism evidence="1 2">
    <name type="scientific">Araneus ventricosus</name>
    <name type="common">Orbweaver spider</name>
    <name type="synonym">Epeira ventricosa</name>
    <dbReference type="NCBI Taxonomy" id="182803"/>
    <lineage>
        <taxon>Eukaryota</taxon>
        <taxon>Metazoa</taxon>
        <taxon>Ecdysozoa</taxon>
        <taxon>Arthropoda</taxon>
        <taxon>Chelicerata</taxon>
        <taxon>Arachnida</taxon>
        <taxon>Araneae</taxon>
        <taxon>Araneomorphae</taxon>
        <taxon>Entelegynae</taxon>
        <taxon>Araneoidea</taxon>
        <taxon>Araneidae</taxon>
        <taxon>Araneus</taxon>
    </lineage>
</organism>
<dbReference type="Proteomes" id="UP000499080">
    <property type="component" value="Unassembled WGS sequence"/>
</dbReference>
<keyword evidence="2" id="KW-1185">Reference proteome</keyword>
<accession>A0A4Y2IH24</accession>
<protein>
    <submittedName>
        <fullName evidence="1">Uncharacterized protein</fullName>
    </submittedName>
</protein>
<name>A0A4Y2IH24_ARAVE</name>
<comment type="caution">
    <text evidence="1">The sequence shown here is derived from an EMBL/GenBank/DDBJ whole genome shotgun (WGS) entry which is preliminary data.</text>
</comment>
<evidence type="ECO:0000313" key="1">
    <source>
        <dbReference type="EMBL" id="GBM77077.1"/>
    </source>
</evidence>
<dbReference type="AlphaFoldDB" id="A0A4Y2IH24"/>
<evidence type="ECO:0000313" key="2">
    <source>
        <dbReference type="Proteomes" id="UP000499080"/>
    </source>
</evidence>
<sequence>MCSSNLYWLILLEESSLCHRGSGSSVQVISTGLYCLKSQAFAIVTLEVKVEVWFSKIEVLEEMVRYAFMPYVHSTGSATVTVAGTGVWGGHTPVSILSYSVL</sequence>
<gene>
    <name evidence="1" type="ORF">AVEN_93141_1</name>
</gene>
<dbReference type="EMBL" id="BGPR01002662">
    <property type="protein sequence ID" value="GBM77077.1"/>
    <property type="molecule type" value="Genomic_DNA"/>
</dbReference>
<reference evidence="1 2" key="1">
    <citation type="journal article" date="2019" name="Sci. Rep.">
        <title>Orb-weaving spider Araneus ventricosus genome elucidates the spidroin gene catalogue.</title>
        <authorList>
            <person name="Kono N."/>
            <person name="Nakamura H."/>
            <person name="Ohtoshi R."/>
            <person name="Moran D.A.P."/>
            <person name="Shinohara A."/>
            <person name="Yoshida Y."/>
            <person name="Fujiwara M."/>
            <person name="Mori M."/>
            <person name="Tomita M."/>
            <person name="Arakawa K."/>
        </authorList>
    </citation>
    <scope>NUCLEOTIDE SEQUENCE [LARGE SCALE GENOMIC DNA]</scope>
</reference>
<proteinExistence type="predicted"/>